<dbReference type="SUPFAM" id="SSF102215">
    <property type="entry name" value="Creatininase"/>
    <property type="match status" value="1"/>
</dbReference>
<comment type="similarity">
    <text evidence="5">Belongs to the creatininase superfamily.</text>
</comment>
<keyword evidence="4" id="KW-0862">Zinc</keyword>
<dbReference type="PATRIC" id="fig|269796.9.peg.3853"/>
<dbReference type="PANTHER" id="PTHR35005">
    <property type="entry name" value="3-DEHYDRO-SCYLLO-INOSOSE HYDROLASE"/>
    <property type="match status" value="1"/>
</dbReference>
<keyword evidence="7" id="KW-1185">Reference proteome</keyword>
<dbReference type="GO" id="GO:0046872">
    <property type="term" value="F:metal ion binding"/>
    <property type="evidence" value="ECO:0007669"/>
    <property type="project" value="UniProtKB-KW"/>
</dbReference>
<accession>Q2RMX2</accession>
<comment type="cofactor">
    <cofactor evidence="1">
        <name>Zn(2+)</name>
        <dbReference type="ChEBI" id="CHEBI:29105"/>
    </cofactor>
</comment>
<dbReference type="STRING" id="269796.Rru_A3729"/>
<gene>
    <name evidence="6" type="ordered locus">Rru_A3729</name>
</gene>
<evidence type="ECO:0000313" key="7">
    <source>
        <dbReference type="Proteomes" id="UP000001929"/>
    </source>
</evidence>
<reference evidence="6 7" key="1">
    <citation type="journal article" date="2011" name="Stand. Genomic Sci.">
        <title>Complete genome sequence of Rhodospirillum rubrum type strain (S1).</title>
        <authorList>
            <person name="Munk A.C."/>
            <person name="Copeland A."/>
            <person name="Lucas S."/>
            <person name="Lapidus A."/>
            <person name="Del Rio T.G."/>
            <person name="Barry K."/>
            <person name="Detter J.C."/>
            <person name="Hammon N."/>
            <person name="Israni S."/>
            <person name="Pitluck S."/>
            <person name="Brettin T."/>
            <person name="Bruce D."/>
            <person name="Han C."/>
            <person name="Tapia R."/>
            <person name="Gilna P."/>
            <person name="Schmutz J."/>
            <person name="Larimer F."/>
            <person name="Land M."/>
            <person name="Kyrpides N.C."/>
            <person name="Mavromatis K."/>
            <person name="Richardson P."/>
            <person name="Rohde M."/>
            <person name="Goker M."/>
            <person name="Klenk H.P."/>
            <person name="Zhang Y."/>
            <person name="Roberts G.P."/>
            <person name="Reslewic S."/>
            <person name="Schwartz D.C."/>
        </authorList>
    </citation>
    <scope>NUCLEOTIDE SEQUENCE [LARGE SCALE GENOMIC DNA]</scope>
    <source>
        <strain evidence="7">ATCC 11170 / ATH 1.1.1 / DSM 467 / LMG 4362 / NCIMB 8255 / S1</strain>
    </source>
</reference>
<dbReference type="KEGG" id="rru:Rru_A3729"/>
<dbReference type="EMBL" id="CP000230">
    <property type="protein sequence ID" value="ABC24523.1"/>
    <property type="molecule type" value="Genomic_DNA"/>
</dbReference>
<evidence type="ECO:0000256" key="4">
    <source>
        <dbReference type="ARBA" id="ARBA00022833"/>
    </source>
</evidence>
<evidence type="ECO:0000256" key="5">
    <source>
        <dbReference type="ARBA" id="ARBA00024029"/>
    </source>
</evidence>
<proteinExistence type="inferred from homology"/>
<keyword evidence="3" id="KW-0378">Hydrolase</keyword>
<dbReference type="AlphaFoldDB" id="Q2RMX2"/>
<protein>
    <submittedName>
        <fullName evidence="6">Creatininase</fullName>
    </submittedName>
</protein>
<evidence type="ECO:0000256" key="2">
    <source>
        <dbReference type="ARBA" id="ARBA00022723"/>
    </source>
</evidence>
<dbReference type="Gene3D" id="3.40.50.10310">
    <property type="entry name" value="Creatininase"/>
    <property type="match status" value="1"/>
</dbReference>
<dbReference type="GO" id="GO:0016811">
    <property type="term" value="F:hydrolase activity, acting on carbon-nitrogen (but not peptide) bonds, in linear amides"/>
    <property type="evidence" value="ECO:0007669"/>
    <property type="project" value="TreeGrafter"/>
</dbReference>
<dbReference type="DNASU" id="3837186"/>
<evidence type="ECO:0000256" key="1">
    <source>
        <dbReference type="ARBA" id="ARBA00001947"/>
    </source>
</evidence>
<dbReference type="Proteomes" id="UP000001929">
    <property type="component" value="Chromosome"/>
</dbReference>
<dbReference type="PANTHER" id="PTHR35005:SF1">
    <property type="entry name" value="2-AMINO-5-FORMYLAMINO-6-RIBOSYLAMINOPYRIMIDIN-4(3H)-ONE 5'-MONOPHOSPHATE DEFORMYLASE"/>
    <property type="match status" value="1"/>
</dbReference>
<sequence>MEKTVQLEHMNTRVFVEGAYDTALIPLGSCESHGDHLPFAMDALTAHKLALGVAERMEKVFVLPPTFFGFSQHYWHKPMSISLSQDTNIRVIADILDSLAHWKIRNVLIINGHDGNISAIDVAARAARLRHPDMKIGSLDAWWVTAGNLLPKDTFEVWNGLGHGGEGETSIGLACFPELVDMAHARGMIPEVDENVKELWDFSELTDYGATGAPEKATREKGQAMYDVLVDYLVAYLTKRRDTNWAYNPK</sequence>
<dbReference type="EnsemblBacteria" id="ABC24523">
    <property type="protein sequence ID" value="ABC24523"/>
    <property type="gene ID" value="Rru_A3729"/>
</dbReference>
<dbReference type="InterPro" id="IPR024087">
    <property type="entry name" value="Creatininase-like_sf"/>
</dbReference>
<keyword evidence="2" id="KW-0479">Metal-binding</keyword>
<name>Q2RMX2_RHORT</name>
<evidence type="ECO:0000256" key="3">
    <source>
        <dbReference type="ARBA" id="ARBA00022801"/>
    </source>
</evidence>
<dbReference type="InterPro" id="IPR003785">
    <property type="entry name" value="Creatininase/forma_Hydrolase"/>
</dbReference>
<dbReference type="Pfam" id="PF02633">
    <property type="entry name" value="Creatininase"/>
    <property type="match status" value="1"/>
</dbReference>
<dbReference type="PhylomeDB" id="Q2RMX2"/>
<organism evidence="6 7">
    <name type="scientific">Rhodospirillum rubrum (strain ATCC 11170 / ATH 1.1.1 / DSM 467 / LMG 4362 / NCIMB 8255 / S1)</name>
    <dbReference type="NCBI Taxonomy" id="269796"/>
    <lineage>
        <taxon>Bacteria</taxon>
        <taxon>Pseudomonadati</taxon>
        <taxon>Pseudomonadota</taxon>
        <taxon>Alphaproteobacteria</taxon>
        <taxon>Rhodospirillales</taxon>
        <taxon>Rhodospirillaceae</taxon>
        <taxon>Rhodospirillum</taxon>
    </lineage>
</organism>
<evidence type="ECO:0000313" key="6">
    <source>
        <dbReference type="EMBL" id="ABC24523.1"/>
    </source>
</evidence>
<dbReference type="RefSeq" id="WP_011391476.1">
    <property type="nucleotide sequence ID" value="NC_007643.1"/>
</dbReference>
<dbReference type="HOGENOM" id="CLU_055029_2_1_5"/>
<dbReference type="eggNOG" id="COG1402">
    <property type="taxonomic scope" value="Bacteria"/>
</dbReference>
<dbReference type="GO" id="GO:0009231">
    <property type="term" value="P:riboflavin biosynthetic process"/>
    <property type="evidence" value="ECO:0007669"/>
    <property type="project" value="TreeGrafter"/>
</dbReference>